<reference evidence="5 6" key="1">
    <citation type="submission" date="2020-08" db="EMBL/GenBank/DDBJ databases">
        <title>Cohnella phylogeny.</title>
        <authorList>
            <person name="Dunlap C."/>
        </authorList>
    </citation>
    <scope>NUCLEOTIDE SEQUENCE [LARGE SCALE GENOMIC DNA]</scope>
    <source>
        <strain evidence="5 6">CBP 2801</strain>
    </source>
</reference>
<dbReference type="PANTHER" id="PTHR30036:SF7">
    <property type="entry name" value="ABC TRANSPORTER PERIPLASMIC-BINDING PROTEIN YPHF"/>
    <property type="match status" value="1"/>
</dbReference>
<evidence type="ECO:0000256" key="1">
    <source>
        <dbReference type="ARBA" id="ARBA00004196"/>
    </source>
</evidence>
<dbReference type="Gene3D" id="3.40.50.2300">
    <property type="match status" value="2"/>
</dbReference>
<dbReference type="InterPro" id="IPR050555">
    <property type="entry name" value="Bact_Solute-Bind_Prot2"/>
</dbReference>
<gene>
    <name evidence="5" type="ORF">H7C18_16135</name>
</gene>
<name>A0A7X0SM35_9BACL</name>
<comment type="similarity">
    <text evidence="2">Belongs to the bacterial solute-binding protein 2 family.</text>
</comment>
<evidence type="ECO:0000313" key="5">
    <source>
        <dbReference type="EMBL" id="MBB6732451.1"/>
    </source>
</evidence>
<evidence type="ECO:0000256" key="2">
    <source>
        <dbReference type="ARBA" id="ARBA00007639"/>
    </source>
</evidence>
<dbReference type="Pfam" id="PF13407">
    <property type="entry name" value="Peripla_BP_4"/>
    <property type="match status" value="1"/>
</dbReference>
<dbReference type="InterPro" id="IPR025997">
    <property type="entry name" value="SBP_2_dom"/>
</dbReference>
<dbReference type="PANTHER" id="PTHR30036">
    <property type="entry name" value="D-XYLOSE-BINDING PERIPLASMIC PROTEIN"/>
    <property type="match status" value="1"/>
</dbReference>
<dbReference type="RefSeq" id="WP_185130117.1">
    <property type="nucleotide sequence ID" value="NZ_JACJVO010000020.1"/>
</dbReference>
<dbReference type="GO" id="GO:0030288">
    <property type="term" value="C:outer membrane-bounded periplasmic space"/>
    <property type="evidence" value="ECO:0007669"/>
    <property type="project" value="TreeGrafter"/>
</dbReference>
<dbReference type="SUPFAM" id="SSF53822">
    <property type="entry name" value="Periplasmic binding protein-like I"/>
    <property type="match status" value="1"/>
</dbReference>
<feature type="domain" description="Periplasmic binding protein" evidence="4">
    <location>
        <begin position="42"/>
        <end position="298"/>
    </location>
</feature>
<dbReference type="EMBL" id="JACJVO010000020">
    <property type="protein sequence ID" value="MBB6732451.1"/>
    <property type="molecule type" value="Genomic_DNA"/>
</dbReference>
<keyword evidence="6" id="KW-1185">Reference proteome</keyword>
<feature type="chain" id="PRO_5038853421" evidence="3">
    <location>
        <begin position="27"/>
        <end position="330"/>
    </location>
</feature>
<dbReference type="InterPro" id="IPR028082">
    <property type="entry name" value="Peripla_BP_I"/>
</dbReference>
<proteinExistence type="inferred from homology"/>
<accession>A0A7X0SM35</accession>
<organism evidence="5 6">
    <name type="scientific">Cohnella zeiphila</name>
    <dbReference type="NCBI Taxonomy" id="2761120"/>
    <lineage>
        <taxon>Bacteria</taxon>
        <taxon>Bacillati</taxon>
        <taxon>Bacillota</taxon>
        <taxon>Bacilli</taxon>
        <taxon>Bacillales</taxon>
        <taxon>Paenibacillaceae</taxon>
        <taxon>Cohnella</taxon>
    </lineage>
</organism>
<evidence type="ECO:0000313" key="6">
    <source>
        <dbReference type="Proteomes" id="UP000564644"/>
    </source>
</evidence>
<dbReference type="AlphaFoldDB" id="A0A7X0SM35"/>
<comment type="subcellular location">
    <subcellularLocation>
        <location evidence="1">Cell envelope</location>
    </subcellularLocation>
</comment>
<comment type="caution">
    <text evidence="5">The sequence shown here is derived from an EMBL/GenBank/DDBJ whole genome shotgun (WGS) entry which is preliminary data.</text>
</comment>
<evidence type="ECO:0000256" key="3">
    <source>
        <dbReference type="SAM" id="SignalP"/>
    </source>
</evidence>
<protein>
    <submittedName>
        <fullName evidence="5">Substrate-binding domain-containing protein</fullName>
    </submittedName>
</protein>
<sequence length="330" mass="35862">MMRLRRNAMRLGLAAWAAALMLTACSRQVELQPAPDERKQVVLLAKSKNGDYWNTIKMGAEAAAKEFGVQLTFDGADEEDDVARQQELVRQYVAYGADAIVLAASDYGKLAEDVDNAVRKGVPVVAVDSEVASNRISSFIGIDNYKAGREAADKLKELAGSKGRFVILGSSPDDRNDEQRKKGIVDEWSAAPGMSVARTLYCGPSVSACESQVRSVVEDRAPAPVDGILALNAAASVGAAEALRQTGTDGRIKLVAFENSLEELEWLQEGVIQATLIQNPFTMGYLSVKTALAAAAHQKVDRRIDTETRVIDSESMFWSDNQKMLFPFVQ</sequence>
<evidence type="ECO:0000259" key="4">
    <source>
        <dbReference type="Pfam" id="PF13407"/>
    </source>
</evidence>
<dbReference type="Proteomes" id="UP000564644">
    <property type="component" value="Unassembled WGS sequence"/>
</dbReference>
<keyword evidence="3" id="KW-0732">Signal</keyword>
<dbReference type="GO" id="GO:0030246">
    <property type="term" value="F:carbohydrate binding"/>
    <property type="evidence" value="ECO:0007669"/>
    <property type="project" value="TreeGrafter"/>
</dbReference>
<feature type="signal peptide" evidence="3">
    <location>
        <begin position="1"/>
        <end position="26"/>
    </location>
</feature>
<dbReference type="PROSITE" id="PS51257">
    <property type="entry name" value="PROKAR_LIPOPROTEIN"/>
    <property type="match status" value="1"/>
</dbReference>